<comment type="caution">
    <text evidence="3">The sequence shown here is derived from an EMBL/GenBank/DDBJ whole genome shotgun (WGS) entry which is preliminary data.</text>
</comment>
<dbReference type="NCBIfam" id="NF033510">
    <property type="entry name" value="Ca_tandemer"/>
    <property type="match status" value="2"/>
</dbReference>
<sequence length="608" mass="63555">MINKKRVNQVTKLTVASAIAFSALAQPLGTLVTVKAAEAPATTKAENKLLQSTASNENASKNLKSNLKASKVLLENPNLVFDSSSMTVTGWNFGYRNGNSATLPFVKDVPAFSPLAAQDGWYNTHLNDSYDRNIRVANTSSGLYVYTTYAKMFPMYLSLYQNIKTTPGEEYTFGYSLKATNSIYQAAIKVVDNTETTIASTPLEEKTSRDITNYSATFTARSTETRVEIVLAGAPNIASLASGFGGTIISASLTPTDNTAPDAPTVTPVYNTDTTIKGNGEANCDVTVTLESGDVATGRTDANGNFNITIPAQAAGKRIKVTLTDGAGSESNPTTVTVLAKSVDSPTINPVTTDDVVVKGTGIPGQRVYYKVGSADWYEYRYTTVGADGTYSFFITNQPAGTLISVKHTVGGIDSTVATTTVTQGTVAAPTINDVKSDDTTVKGTGIPGATVTVTIAGQDRTATVGQDGNYSVTIPAQAVGTEITAKQTLNDKTSDPVSTTVTQGTVAAPTIDNVTTDDEKVTGTGINGATVTVKVGNQDYTATVENNRYSIDIAKQPVGTEITAKQTLNGETSSSVSTTVTQGTVAAPTIDNVTTDDEKVTGTGING</sequence>
<evidence type="ECO:0000256" key="1">
    <source>
        <dbReference type="SAM" id="SignalP"/>
    </source>
</evidence>
<accession>A0A842ERE0</accession>
<gene>
    <name evidence="3" type="ORF">HCB35_14160</name>
</gene>
<feature type="chain" id="PRO_5038710076" description="Bacterial Ig domain-containing protein" evidence="1">
    <location>
        <begin position="26"/>
        <end position="608"/>
    </location>
</feature>
<evidence type="ECO:0000259" key="2">
    <source>
        <dbReference type="Pfam" id="PF17936"/>
    </source>
</evidence>
<organism evidence="3 4">
    <name type="scientific">Listeria booriae</name>
    <dbReference type="NCBI Taxonomy" id="1552123"/>
    <lineage>
        <taxon>Bacteria</taxon>
        <taxon>Bacillati</taxon>
        <taxon>Bacillota</taxon>
        <taxon>Bacilli</taxon>
        <taxon>Bacillales</taxon>
        <taxon>Listeriaceae</taxon>
        <taxon>Listeria</taxon>
    </lineage>
</organism>
<dbReference type="RefSeq" id="WP_260480291.1">
    <property type="nucleotide sequence ID" value="NZ_JAARZA010000006.1"/>
</dbReference>
<evidence type="ECO:0000313" key="4">
    <source>
        <dbReference type="Proteomes" id="UP000553016"/>
    </source>
</evidence>
<dbReference type="InterPro" id="IPR013783">
    <property type="entry name" value="Ig-like_fold"/>
</dbReference>
<dbReference type="EMBL" id="JAARZA010000006">
    <property type="protein sequence ID" value="MBC2241620.1"/>
    <property type="molecule type" value="Genomic_DNA"/>
</dbReference>
<proteinExistence type="predicted"/>
<feature type="non-terminal residue" evidence="3">
    <location>
        <position position="608"/>
    </location>
</feature>
<evidence type="ECO:0000313" key="3">
    <source>
        <dbReference type="EMBL" id="MBC2241620.1"/>
    </source>
</evidence>
<dbReference type="AlphaFoldDB" id="A0A842ERE0"/>
<feature type="domain" description="Bacterial Ig" evidence="2">
    <location>
        <begin position="428"/>
        <end position="503"/>
    </location>
</feature>
<dbReference type="Pfam" id="PF17936">
    <property type="entry name" value="Big_6"/>
    <property type="match status" value="2"/>
</dbReference>
<protein>
    <recommendedName>
        <fullName evidence="2">Bacterial Ig domain-containing protein</fullName>
    </recommendedName>
</protein>
<dbReference type="InterPro" id="IPR041498">
    <property type="entry name" value="Big_6"/>
</dbReference>
<name>A0A842ERE0_9LIST</name>
<dbReference type="Proteomes" id="UP000553016">
    <property type="component" value="Unassembled WGS sequence"/>
</dbReference>
<reference evidence="3 4" key="1">
    <citation type="submission" date="2020-03" db="EMBL/GenBank/DDBJ databases">
        <title>Soil Listeria distribution.</title>
        <authorList>
            <person name="Liao J."/>
            <person name="Wiedmann M."/>
        </authorList>
    </citation>
    <scope>NUCLEOTIDE SEQUENCE [LARGE SCALE GENOMIC DNA]</scope>
    <source>
        <strain evidence="3 4">FSL L7-0149</strain>
    </source>
</reference>
<keyword evidence="1" id="KW-0732">Signal</keyword>
<dbReference type="Gene3D" id="2.60.40.10">
    <property type="entry name" value="Immunoglobulins"/>
    <property type="match status" value="3"/>
</dbReference>
<feature type="signal peptide" evidence="1">
    <location>
        <begin position="1"/>
        <end position="25"/>
    </location>
</feature>
<feature type="domain" description="Bacterial Ig" evidence="2">
    <location>
        <begin position="260"/>
        <end position="338"/>
    </location>
</feature>